<sequence>MNIVTSVLLLYCTEEQAFWLLTAICERLLLDYYDSRVIGIRVDQGVLCDLVQEHLPHLLRAGLSGPATGPTTGSGNEHHSYDSARLHSQPQSPSHFQQTAKHQPDSVLATTTPSPEDVGFITGGGGFDPIISYKAFVNSQNKNRHLKGNGATCNDRRGQVAENEAFNHKTQCRQPLKQRPQQQQSKRNSKRVSPFRSIAIALMI</sequence>
<evidence type="ECO:0000313" key="4">
    <source>
        <dbReference type="Proteomes" id="UP000784294"/>
    </source>
</evidence>
<feature type="region of interest" description="Disordered" evidence="1">
    <location>
        <begin position="62"/>
        <end position="121"/>
    </location>
</feature>
<dbReference type="GO" id="GO:0031267">
    <property type="term" value="F:small GTPase binding"/>
    <property type="evidence" value="ECO:0007669"/>
    <property type="project" value="TreeGrafter"/>
</dbReference>
<dbReference type="Gene3D" id="1.10.8.270">
    <property type="entry name" value="putative rabgap domain of human tbc1 domain family member 14 like domains"/>
    <property type="match status" value="1"/>
</dbReference>
<dbReference type="InterPro" id="IPR035969">
    <property type="entry name" value="Rab-GAP_TBC_sf"/>
</dbReference>
<evidence type="ECO:0000259" key="2">
    <source>
        <dbReference type="Pfam" id="PF00566"/>
    </source>
</evidence>
<feature type="region of interest" description="Disordered" evidence="1">
    <location>
        <begin position="166"/>
        <end position="193"/>
    </location>
</feature>
<dbReference type="SUPFAM" id="SSF47923">
    <property type="entry name" value="Ypt/Rab-GAP domain of gyp1p"/>
    <property type="match status" value="1"/>
</dbReference>
<dbReference type="PANTHER" id="PTHR47219:SF6">
    <property type="entry name" value="RAB GTPASE-ACTIVATING PROTEIN 1"/>
    <property type="match status" value="1"/>
</dbReference>
<gene>
    <name evidence="3" type="ORF">PXEA_LOCUS29202</name>
</gene>
<dbReference type="GO" id="GO:0005096">
    <property type="term" value="F:GTPase activator activity"/>
    <property type="evidence" value="ECO:0007669"/>
    <property type="project" value="TreeGrafter"/>
</dbReference>
<organism evidence="3 4">
    <name type="scientific">Protopolystoma xenopodis</name>
    <dbReference type="NCBI Taxonomy" id="117903"/>
    <lineage>
        <taxon>Eukaryota</taxon>
        <taxon>Metazoa</taxon>
        <taxon>Spiralia</taxon>
        <taxon>Lophotrochozoa</taxon>
        <taxon>Platyhelminthes</taxon>
        <taxon>Monogenea</taxon>
        <taxon>Polyopisthocotylea</taxon>
        <taxon>Polystomatidea</taxon>
        <taxon>Polystomatidae</taxon>
        <taxon>Protopolystoma</taxon>
    </lineage>
</organism>
<feature type="domain" description="Rab-GAP TBC" evidence="2">
    <location>
        <begin position="1"/>
        <end position="59"/>
    </location>
</feature>
<keyword evidence="4" id="KW-1185">Reference proteome</keyword>
<proteinExistence type="predicted"/>
<name>A0A3S5C4Z3_9PLAT</name>
<dbReference type="InterPro" id="IPR050302">
    <property type="entry name" value="Rab_GAP_TBC_domain"/>
</dbReference>
<feature type="compositionally biased region" description="Low complexity" evidence="1">
    <location>
        <begin position="172"/>
        <end position="186"/>
    </location>
</feature>
<dbReference type="Proteomes" id="UP000784294">
    <property type="component" value="Unassembled WGS sequence"/>
</dbReference>
<dbReference type="OrthoDB" id="17687at2759"/>
<dbReference type="PANTHER" id="PTHR47219">
    <property type="entry name" value="RAB GTPASE-ACTIVATING PROTEIN 1-LIKE"/>
    <property type="match status" value="1"/>
</dbReference>
<evidence type="ECO:0000313" key="3">
    <source>
        <dbReference type="EMBL" id="VEL35762.1"/>
    </source>
</evidence>
<feature type="compositionally biased region" description="Low complexity" evidence="1">
    <location>
        <begin position="62"/>
        <end position="75"/>
    </location>
</feature>
<reference evidence="3" key="1">
    <citation type="submission" date="2018-11" db="EMBL/GenBank/DDBJ databases">
        <authorList>
            <consortium name="Pathogen Informatics"/>
        </authorList>
    </citation>
    <scope>NUCLEOTIDE SEQUENCE</scope>
</reference>
<dbReference type="Pfam" id="PF00566">
    <property type="entry name" value="RabGAP-TBC"/>
    <property type="match status" value="1"/>
</dbReference>
<dbReference type="EMBL" id="CAAALY010250589">
    <property type="protein sequence ID" value="VEL35762.1"/>
    <property type="molecule type" value="Genomic_DNA"/>
</dbReference>
<feature type="compositionally biased region" description="Low complexity" evidence="1">
    <location>
        <begin position="87"/>
        <end position="98"/>
    </location>
</feature>
<evidence type="ECO:0000256" key="1">
    <source>
        <dbReference type="SAM" id="MobiDB-lite"/>
    </source>
</evidence>
<accession>A0A3S5C4Z3</accession>
<feature type="compositionally biased region" description="Basic and acidic residues" evidence="1">
    <location>
        <begin position="76"/>
        <end position="85"/>
    </location>
</feature>
<dbReference type="InterPro" id="IPR000195">
    <property type="entry name" value="Rab-GAP-TBC_dom"/>
</dbReference>
<dbReference type="AlphaFoldDB" id="A0A3S5C4Z3"/>
<comment type="caution">
    <text evidence="3">The sequence shown here is derived from an EMBL/GenBank/DDBJ whole genome shotgun (WGS) entry which is preliminary data.</text>
</comment>
<protein>
    <recommendedName>
        <fullName evidence="2">Rab-GAP TBC domain-containing protein</fullName>
    </recommendedName>
</protein>